<protein>
    <submittedName>
        <fullName evidence="2">Uncharacterized protein</fullName>
    </submittedName>
</protein>
<evidence type="ECO:0000313" key="2">
    <source>
        <dbReference type="EMBL" id="WAR31216.1"/>
    </source>
</evidence>
<evidence type="ECO:0000313" key="3">
    <source>
        <dbReference type="Proteomes" id="UP001164746"/>
    </source>
</evidence>
<feature type="chain" id="PRO_5046408252" evidence="1">
    <location>
        <begin position="31"/>
        <end position="172"/>
    </location>
</feature>
<proteinExistence type="predicted"/>
<evidence type="ECO:0000256" key="1">
    <source>
        <dbReference type="SAM" id="SignalP"/>
    </source>
</evidence>
<organism evidence="2 3">
    <name type="scientific">Mya arenaria</name>
    <name type="common">Soft-shell clam</name>
    <dbReference type="NCBI Taxonomy" id="6604"/>
    <lineage>
        <taxon>Eukaryota</taxon>
        <taxon>Metazoa</taxon>
        <taxon>Spiralia</taxon>
        <taxon>Lophotrochozoa</taxon>
        <taxon>Mollusca</taxon>
        <taxon>Bivalvia</taxon>
        <taxon>Autobranchia</taxon>
        <taxon>Heteroconchia</taxon>
        <taxon>Euheterodonta</taxon>
        <taxon>Imparidentia</taxon>
        <taxon>Neoheterodontei</taxon>
        <taxon>Myida</taxon>
        <taxon>Myoidea</taxon>
        <taxon>Myidae</taxon>
        <taxon>Mya</taxon>
    </lineage>
</organism>
<feature type="signal peptide" evidence="1">
    <location>
        <begin position="1"/>
        <end position="30"/>
    </location>
</feature>
<name>A0ABY7GE30_MYAAR</name>
<accession>A0ABY7GE30</accession>
<keyword evidence="1" id="KW-0732">Signal</keyword>
<reference evidence="2" key="1">
    <citation type="submission" date="2022-11" db="EMBL/GenBank/DDBJ databases">
        <title>Centuries of genome instability and evolution in soft-shell clam transmissible cancer (bioRxiv).</title>
        <authorList>
            <person name="Hart S.F.M."/>
            <person name="Yonemitsu M.A."/>
            <person name="Giersch R.M."/>
            <person name="Beal B.F."/>
            <person name="Arriagada G."/>
            <person name="Davis B.W."/>
            <person name="Ostrander E.A."/>
            <person name="Goff S.P."/>
            <person name="Metzger M.J."/>
        </authorList>
    </citation>
    <scope>NUCLEOTIDE SEQUENCE</scope>
    <source>
        <strain evidence="2">MELC-2E11</strain>
        <tissue evidence="2">Siphon/mantle</tissue>
    </source>
</reference>
<gene>
    <name evidence="2" type="ORF">MAR_033758</name>
</gene>
<dbReference type="EMBL" id="CP111028">
    <property type="protein sequence ID" value="WAR31216.1"/>
    <property type="molecule type" value="Genomic_DNA"/>
</dbReference>
<dbReference type="Proteomes" id="UP001164746">
    <property type="component" value="Chromosome 17"/>
</dbReference>
<keyword evidence="3" id="KW-1185">Reference proteome</keyword>
<sequence>MRYLWIKDILASMTLVIVWALSIVTSVVFAQEGICKLHEYPRPADYTGDKNETEVFQTNNNITFCDQRACRGISNEELKACNDGSFPSFDEYLRLLKYSLKSKSDCELTGTLASFLPVLQTVFTEMRLGTGVSSLRRFPLENVEIHLKDNAAFAKTRHHYNTWTLIVMSMEI</sequence>